<organism evidence="1 2">
    <name type="scientific">Solanum bulbocastanum</name>
    <name type="common">Wild potato</name>
    <dbReference type="NCBI Taxonomy" id="147425"/>
    <lineage>
        <taxon>Eukaryota</taxon>
        <taxon>Viridiplantae</taxon>
        <taxon>Streptophyta</taxon>
        <taxon>Embryophyta</taxon>
        <taxon>Tracheophyta</taxon>
        <taxon>Spermatophyta</taxon>
        <taxon>Magnoliopsida</taxon>
        <taxon>eudicotyledons</taxon>
        <taxon>Gunneridae</taxon>
        <taxon>Pentapetalae</taxon>
        <taxon>asterids</taxon>
        <taxon>lamiids</taxon>
        <taxon>Solanales</taxon>
        <taxon>Solanaceae</taxon>
        <taxon>Solanoideae</taxon>
        <taxon>Solaneae</taxon>
        <taxon>Solanum</taxon>
    </lineage>
</organism>
<accession>A0AAN8T0D4</accession>
<dbReference type="Proteomes" id="UP001371456">
    <property type="component" value="Unassembled WGS sequence"/>
</dbReference>
<name>A0AAN8T0D4_SOLBU</name>
<evidence type="ECO:0000313" key="2">
    <source>
        <dbReference type="Proteomes" id="UP001371456"/>
    </source>
</evidence>
<keyword evidence="2" id="KW-1185">Reference proteome</keyword>
<reference evidence="1 2" key="1">
    <citation type="submission" date="2024-02" db="EMBL/GenBank/DDBJ databases">
        <title>de novo genome assembly of Solanum bulbocastanum strain 11H21.</title>
        <authorList>
            <person name="Hosaka A.J."/>
        </authorList>
    </citation>
    <scope>NUCLEOTIDE SEQUENCE [LARGE SCALE GENOMIC DNA]</scope>
    <source>
        <tissue evidence="1">Young leaves</tissue>
    </source>
</reference>
<comment type="caution">
    <text evidence="1">The sequence shown here is derived from an EMBL/GenBank/DDBJ whole genome shotgun (WGS) entry which is preliminary data.</text>
</comment>
<gene>
    <name evidence="1" type="ORF">RDI58_025892</name>
</gene>
<dbReference type="EMBL" id="JBANQN010000011">
    <property type="protein sequence ID" value="KAK6774891.1"/>
    <property type="molecule type" value="Genomic_DNA"/>
</dbReference>
<sequence>MIALVLSYDVQIEVVFYRTFFL</sequence>
<evidence type="ECO:0000313" key="1">
    <source>
        <dbReference type="EMBL" id="KAK6774891.1"/>
    </source>
</evidence>
<protein>
    <submittedName>
        <fullName evidence="1">Uncharacterized protein</fullName>
    </submittedName>
</protein>
<proteinExistence type="predicted"/>
<dbReference type="AlphaFoldDB" id="A0AAN8T0D4"/>